<name>A0ABQ2WUB5_9ACTN</name>
<sequence length="96" mass="10537">MTLKLRAGVYTAETDYGIALLDEDRDQYWTLNPTAAVVVRALLDGRGAEEAVRELTAEYEVDADSAGRDVRELIGELRAAGLVEEDTRHGVRGRSS</sequence>
<reference evidence="2" key="1">
    <citation type="journal article" date="2019" name="Int. J. Syst. Evol. Microbiol.">
        <title>The Global Catalogue of Microorganisms (GCM) 10K type strain sequencing project: providing services to taxonomists for standard genome sequencing and annotation.</title>
        <authorList>
            <consortium name="The Broad Institute Genomics Platform"/>
            <consortium name="The Broad Institute Genome Sequencing Center for Infectious Disease"/>
            <person name="Wu L."/>
            <person name="Ma J."/>
        </authorList>
    </citation>
    <scope>NUCLEOTIDE SEQUENCE [LARGE SCALE GENOMIC DNA]</scope>
    <source>
        <strain evidence="2">JCM 4866</strain>
    </source>
</reference>
<dbReference type="InterPro" id="IPR041881">
    <property type="entry name" value="PqqD_sf"/>
</dbReference>
<dbReference type="RefSeq" id="WP_190048256.1">
    <property type="nucleotide sequence ID" value="NZ_BMWC01000001.1"/>
</dbReference>
<evidence type="ECO:0000313" key="2">
    <source>
        <dbReference type="Proteomes" id="UP000617743"/>
    </source>
</evidence>
<evidence type="ECO:0008006" key="3">
    <source>
        <dbReference type="Google" id="ProtNLM"/>
    </source>
</evidence>
<proteinExistence type="predicted"/>
<keyword evidence="2" id="KW-1185">Reference proteome</keyword>
<dbReference type="InterPro" id="IPR008792">
    <property type="entry name" value="PQQD"/>
</dbReference>
<dbReference type="NCBIfam" id="NF033530">
    <property type="entry name" value="lasso_PqqD_Strm"/>
    <property type="match status" value="1"/>
</dbReference>
<gene>
    <name evidence="1" type="ORF">GCM10010383_03070</name>
</gene>
<organism evidence="1 2">
    <name type="scientific">Streptomyces lomondensis</name>
    <dbReference type="NCBI Taxonomy" id="68229"/>
    <lineage>
        <taxon>Bacteria</taxon>
        <taxon>Bacillati</taxon>
        <taxon>Actinomycetota</taxon>
        <taxon>Actinomycetes</taxon>
        <taxon>Kitasatosporales</taxon>
        <taxon>Streptomycetaceae</taxon>
        <taxon>Streptomyces</taxon>
    </lineage>
</organism>
<accession>A0ABQ2WUB5</accession>
<dbReference type="Gene3D" id="1.10.10.1150">
    <property type="entry name" value="Coenzyme PQQ synthesis protein D (PqqD)"/>
    <property type="match status" value="1"/>
</dbReference>
<protein>
    <recommendedName>
        <fullName evidence="3">Lasso peptide biosynthesis PqqD family chaperone</fullName>
    </recommendedName>
</protein>
<dbReference type="EMBL" id="BMWC01000001">
    <property type="protein sequence ID" value="GGW78994.1"/>
    <property type="molecule type" value="Genomic_DNA"/>
</dbReference>
<dbReference type="Proteomes" id="UP000617743">
    <property type="component" value="Unassembled WGS sequence"/>
</dbReference>
<comment type="caution">
    <text evidence="1">The sequence shown here is derived from an EMBL/GenBank/DDBJ whole genome shotgun (WGS) entry which is preliminary data.</text>
</comment>
<dbReference type="Pfam" id="PF05402">
    <property type="entry name" value="PqqD"/>
    <property type="match status" value="1"/>
</dbReference>
<evidence type="ECO:0000313" key="1">
    <source>
        <dbReference type="EMBL" id="GGW78994.1"/>
    </source>
</evidence>